<dbReference type="InterPro" id="IPR015421">
    <property type="entry name" value="PyrdxlP-dep_Trfase_major"/>
</dbReference>
<dbReference type="Gene3D" id="3.40.640.10">
    <property type="entry name" value="Type I PLP-dependent aspartate aminotransferase-like (Major domain)"/>
    <property type="match status" value="1"/>
</dbReference>
<proteinExistence type="predicted"/>
<name>A0ABX5EDC7_9MICO</name>
<dbReference type="EMBL" id="PVTX01000006">
    <property type="protein sequence ID" value="PRZ06342.1"/>
    <property type="molecule type" value="Genomic_DNA"/>
</dbReference>
<protein>
    <submittedName>
        <fullName evidence="1">DNA-binding transcriptional MocR family regulator</fullName>
    </submittedName>
</protein>
<dbReference type="Proteomes" id="UP000239895">
    <property type="component" value="Unassembled WGS sequence"/>
</dbReference>
<dbReference type="InterPro" id="IPR024551">
    <property type="entry name" value="AspAT_Ic"/>
</dbReference>
<dbReference type="SUPFAM" id="SSF53383">
    <property type="entry name" value="PLP-dependent transferases"/>
    <property type="match status" value="1"/>
</dbReference>
<comment type="caution">
    <text evidence="1">The sequence shown here is derived from an EMBL/GenBank/DDBJ whole genome shotgun (WGS) entry which is preliminary data.</text>
</comment>
<dbReference type="GO" id="GO:0003677">
    <property type="term" value="F:DNA binding"/>
    <property type="evidence" value="ECO:0007669"/>
    <property type="project" value="UniProtKB-KW"/>
</dbReference>
<gene>
    <name evidence="1" type="ORF">BCL65_10613</name>
</gene>
<dbReference type="Pfam" id="PF12897">
    <property type="entry name" value="Asp_aminotransf"/>
    <property type="match status" value="1"/>
</dbReference>
<evidence type="ECO:0000313" key="2">
    <source>
        <dbReference type="Proteomes" id="UP000239895"/>
    </source>
</evidence>
<dbReference type="InterPro" id="IPR015424">
    <property type="entry name" value="PyrdxlP-dep_Trfase"/>
</dbReference>
<organism evidence="1 2">
    <name type="scientific">Isoptericola halotolerans</name>
    <dbReference type="NCBI Taxonomy" id="300560"/>
    <lineage>
        <taxon>Bacteria</taxon>
        <taxon>Bacillati</taxon>
        <taxon>Actinomycetota</taxon>
        <taxon>Actinomycetes</taxon>
        <taxon>Micrococcales</taxon>
        <taxon>Promicromonosporaceae</taxon>
        <taxon>Isoptericola</taxon>
    </lineage>
</organism>
<keyword evidence="1" id="KW-0238">DNA-binding</keyword>
<keyword evidence="2" id="KW-1185">Reference proteome</keyword>
<dbReference type="CDD" id="cd00609">
    <property type="entry name" value="AAT_like"/>
    <property type="match status" value="1"/>
</dbReference>
<reference evidence="1 2" key="1">
    <citation type="submission" date="2018-03" db="EMBL/GenBank/DDBJ databases">
        <title>Comparative analysis of microorganisms from saline springs in Andes Mountain Range, Colombia.</title>
        <authorList>
            <person name="Rubin E."/>
        </authorList>
    </citation>
    <scope>NUCLEOTIDE SEQUENCE [LARGE SCALE GENOMIC DNA]</scope>
    <source>
        <strain evidence="1 2">CG 23</strain>
    </source>
</reference>
<sequence length="431" mass="45483">MRVSISPDQATAVDPALAARLPELREQYAALQARGLSLDLTRGKPSAEQLDLSEELLSLPGAGNHTSASGTDVRNYGGLAGLPELREIFAELLGVPTEQLLAQDNASLRLMYDCMVQAILFGVPGGDGPWSAAEGPITFICPVPGYDRHFAICEELGIRMVTVPMTPDGPDAEAVAALVADDPSVKGLWAVPTYANPDGSVVSEAVARRLVSMPTAAGDFRIFWDNAYAVHHLTEHETKTANAIELAAEAGNPDRVLMFASTSKVTFAGAGVSFLASSPANIAWFTEHLSFRSIGPDKVNQLRHAQFFGDAAGVRAHMAKHREILAPKFAAVVSILSERLGDTGVATWTDPDGGYFVSVDVVPGTASRVVELAGEAGIKLTPAGATFPYGQDPQDRNIRLAPSMPPLDEVRVAMDGVATCMLLAAAEKAAA</sequence>
<dbReference type="Gene3D" id="3.90.1150.10">
    <property type="entry name" value="Aspartate Aminotransferase, domain 1"/>
    <property type="match status" value="1"/>
</dbReference>
<dbReference type="PANTHER" id="PTHR43799:SF1">
    <property type="entry name" value="ASPARTATE AMINOTRANSFERASE"/>
    <property type="match status" value="1"/>
</dbReference>
<dbReference type="PANTHER" id="PTHR43799">
    <property type="entry name" value="AMINOTRANSFERASE, PUTATIVE-RELATED"/>
    <property type="match status" value="1"/>
</dbReference>
<evidence type="ECO:0000313" key="1">
    <source>
        <dbReference type="EMBL" id="PRZ06342.1"/>
    </source>
</evidence>
<accession>A0ABX5EDC7</accession>
<dbReference type="InterPro" id="IPR015422">
    <property type="entry name" value="PyrdxlP-dep_Trfase_small"/>
</dbReference>